<gene>
    <name evidence="7" type="ORF">F5X68DRAFT_229525</name>
</gene>
<keyword evidence="5" id="KW-0539">Nucleus</keyword>
<dbReference type="PANTHER" id="PTHR31845:SF39">
    <property type="entry name" value="TRANSCRIPTION FACTOR PBCR-RELATED"/>
    <property type="match status" value="1"/>
</dbReference>
<keyword evidence="2" id="KW-0805">Transcription regulation</keyword>
<accession>A0A9P8VFU9</accession>
<dbReference type="Gene3D" id="4.10.240.10">
    <property type="entry name" value="Zn(2)-C6 fungal-type DNA-binding domain"/>
    <property type="match status" value="1"/>
</dbReference>
<keyword evidence="4" id="KW-0804">Transcription</keyword>
<dbReference type="Pfam" id="PF00172">
    <property type="entry name" value="Zn_clus"/>
    <property type="match status" value="1"/>
</dbReference>
<dbReference type="CDD" id="cd00067">
    <property type="entry name" value="GAL4"/>
    <property type="match status" value="1"/>
</dbReference>
<dbReference type="AlphaFoldDB" id="A0A9P8VFU9"/>
<evidence type="ECO:0000256" key="2">
    <source>
        <dbReference type="ARBA" id="ARBA00023015"/>
    </source>
</evidence>
<dbReference type="EMBL" id="JAGSXJ010000005">
    <property type="protein sequence ID" value="KAH6691676.1"/>
    <property type="molecule type" value="Genomic_DNA"/>
</dbReference>
<evidence type="ECO:0000256" key="5">
    <source>
        <dbReference type="ARBA" id="ARBA00023242"/>
    </source>
</evidence>
<dbReference type="InterPro" id="IPR036864">
    <property type="entry name" value="Zn2-C6_fun-type_DNA-bd_sf"/>
</dbReference>
<name>A0A9P8VFU9_9PEZI</name>
<dbReference type="SMART" id="SM00066">
    <property type="entry name" value="GAL4"/>
    <property type="match status" value="1"/>
</dbReference>
<protein>
    <recommendedName>
        <fullName evidence="6">Zn(2)-C6 fungal-type domain-containing protein</fullName>
    </recommendedName>
</protein>
<keyword evidence="8" id="KW-1185">Reference proteome</keyword>
<dbReference type="GO" id="GO:0000976">
    <property type="term" value="F:transcription cis-regulatory region binding"/>
    <property type="evidence" value="ECO:0007669"/>
    <property type="project" value="TreeGrafter"/>
</dbReference>
<comment type="caution">
    <text evidence="7">The sequence shown here is derived from an EMBL/GenBank/DDBJ whole genome shotgun (WGS) entry which is preliminary data.</text>
</comment>
<dbReference type="PROSITE" id="PS50048">
    <property type="entry name" value="ZN2_CY6_FUNGAL_2"/>
    <property type="match status" value="1"/>
</dbReference>
<dbReference type="InterPro" id="IPR001138">
    <property type="entry name" value="Zn2Cys6_DnaBD"/>
</dbReference>
<dbReference type="Proteomes" id="UP000770015">
    <property type="component" value="Unassembled WGS sequence"/>
</dbReference>
<evidence type="ECO:0000313" key="8">
    <source>
        <dbReference type="Proteomes" id="UP000770015"/>
    </source>
</evidence>
<evidence type="ECO:0000259" key="6">
    <source>
        <dbReference type="PROSITE" id="PS50048"/>
    </source>
</evidence>
<evidence type="ECO:0000256" key="4">
    <source>
        <dbReference type="ARBA" id="ARBA00023163"/>
    </source>
</evidence>
<dbReference type="GO" id="GO:0008270">
    <property type="term" value="F:zinc ion binding"/>
    <property type="evidence" value="ECO:0007669"/>
    <property type="project" value="InterPro"/>
</dbReference>
<comment type="subcellular location">
    <subcellularLocation>
        <location evidence="1">Nucleus</location>
    </subcellularLocation>
</comment>
<feature type="domain" description="Zn(2)-C6 fungal-type" evidence="6">
    <location>
        <begin position="7"/>
        <end position="37"/>
    </location>
</feature>
<dbReference type="CDD" id="cd12148">
    <property type="entry name" value="fungal_TF_MHR"/>
    <property type="match status" value="1"/>
</dbReference>
<dbReference type="PANTHER" id="PTHR31845">
    <property type="entry name" value="FINGER DOMAIN PROTEIN, PUTATIVE-RELATED"/>
    <property type="match status" value="1"/>
</dbReference>
<reference evidence="7" key="1">
    <citation type="journal article" date="2021" name="Nat. Commun.">
        <title>Genetic determinants of endophytism in the Arabidopsis root mycobiome.</title>
        <authorList>
            <person name="Mesny F."/>
            <person name="Miyauchi S."/>
            <person name="Thiergart T."/>
            <person name="Pickel B."/>
            <person name="Atanasova L."/>
            <person name="Karlsson M."/>
            <person name="Huettel B."/>
            <person name="Barry K.W."/>
            <person name="Haridas S."/>
            <person name="Chen C."/>
            <person name="Bauer D."/>
            <person name="Andreopoulos W."/>
            <person name="Pangilinan J."/>
            <person name="LaButti K."/>
            <person name="Riley R."/>
            <person name="Lipzen A."/>
            <person name="Clum A."/>
            <person name="Drula E."/>
            <person name="Henrissat B."/>
            <person name="Kohler A."/>
            <person name="Grigoriev I.V."/>
            <person name="Martin F.M."/>
            <person name="Hacquard S."/>
        </authorList>
    </citation>
    <scope>NUCLEOTIDE SEQUENCE</scope>
    <source>
        <strain evidence="7">MPI-SDFR-AT-0117</strain>
    </source>
</reference>
<dbReference type="InterPro" id="IPR051089">
    <property type="entry name" value="prtT"/>
</dbReference>
<dbReference type="OrthoDB" id="3365636at2759"/>
<dbReference type="SUPFAM" id="SSF57701">
    <property type="entry name" value="Zn2/Cys6 DNA-binding domain"/>
    <property type="match status" value="1"/>
</dbReference>
<organism evidence="7 8">
    <name type="scientific">Plectosphaerella plurivora</name>
    <dbReference type="NCBI Taxonomy" id="936078"/>
    <lineage>
        <taxon>Eukaryota</taxon>
        <taxon>Fungi</taxon>
        <taxon>Dikarya</taxon>
        <taxon>Ascomycota</taxon>
        <taxon>Pezizomycotina</taxon>
        <taxon>Sordariomycetes</taxon>
        <taxon>Hypocreomycetidae</taxon>
        <taxon>Glomerellales</taxon>
        <taxon>Plectosphaerellaceae</taxon>
        <taxon>Plectosphaerella</taxon>
    </lineage>
</organism>
<evidence type="ECO:0000313" key="7">
    <source>
        <dbReference type="EMBL" id="KAH6691676.1"/>
    </source>
</evidence>
<evidence type="ECO:0000256" key="3">
    <source>
        <dbReference type="ARBA" id="ARBA00023125"/>
    </source>
</evidence>
<dbReference type="GO" id="GO:0000981">
    <property type="term" value="F:DNA-binding transcription factor activity, RNA polymerase II-specific"/>
    <property type="evidence" value="ECO:0007669"/>
    <property type="project" value="InterPro"/>
</dbReference>
<proteinExistence type="predicted"/>
<evidence type="ECO:0000256" key="1">
    <source>
        <dbReference type="ARBA" id="ARBA00004123"/>
    </source>
</evidence>
<sequence>MSKRPRACDACQKLKAKCDFSTSGPCSRCERVGIECVPAAPRFQRDRIAELEAQLHELRVTPTDDPVAFVNARMSFEMQQRVLADFASQVLVVWPFLSAADMDLDHLRATAPHLLLAIMAFPGKTGLPGKVQDELVVKAMSMFGNEIIAKGNRSLQMVKALLTAAFWVRQARYSPHGHCYQLVQLAVDMAIDIGIAGPQLARSPPAYFSATNEPTSIDARRTWVACFLAATAQSLGTRRTPYLVWMPYLEDCVQHLEGHGDRLLSQIVRIVGITSDTARQLDLYNHTAHRSVDQLAEQMAVLRGRVAAWHDQIPADLALHPLLCFWKEVAPVLIHEVVLHTPTNKASFAAPYVPEKLPVTDFAAPSELTPEVGRTLHRLVEACHAAIQRFAEMDTSMMLAPASLSIGPAVLYAHFLLTQTHVAVTGQGNSLGSVMGPSDVALAVSMQKLEDVSRALDLVDPYQASFTTTMLKSSSWMRTWLKDYDAIVARYIESVAQTQRRGAGTSYSGA</sequence>
<keyword evidence="3" id="KW-0238">DNA-binding</keyword>
<dbReference type="GO" id="GO:0005634">
    <property type="term" value="C:nucleus"/>
    <property type="evidence" value="ECO:0007669"/>
    <property type="project" value="UniProtKB-SubCell"/>
</dbReference>